<proteinExistence type="predicted"/>
<dbReference type="AlphaFoldDB" id="A0AAD9JN59"/>
<evidence type="ECO:0000259" key="1">
    <source>
        <dbReference type="Pfam" id="PF13843"/>
    </source>
</evidence>
<feature type="domain" description="PiggyBac transposable element-derived protein" evidence="1">
    <location>
        <begin position="95"/>
        <end position="238"/>
    </location>
</feature>
<gene>
    <name evidence="2" type="ORF">LSH36_231g03018</name>
</gene>
<reference evidence="2" key="1">
    <citation type="journal article" date="2023" name="Mol. Biol. Evol.">
        <title>Third-Generation Sequencing Reveals the Adaptive Role of the Epigenome in Three Deep-Sea Polychaetes.</title>
        <authorList>
            <person name="Perez M."/>
            <person name="Aroh O."/>
            <person name="Sun Y."/>
            <person name="Lan Y."/>
            <person name="Juniper S.K."/>
            <person name="Young C.R."/>
            <person name="Angers B."/>
            <person name="Qian P.Y."/>
        </authorList>
    </citation>
    <scope>NUCLEOTIDE SEQUENCE</scope>
    <source>
        <strain evidence="2">P08H-3</strain>
    </source>
</reference>
<comment type="caution">
    <text evidence="2">The sequence shown here is derived from an EMBL/GenBank/DDBJ whole genome shotgun (WGS) entry which is preliminary data.</text>
</comment>
<organism evidence="2 3">
    <name type="scientific">Paralvinella palmiformis</name>
    <dbReference type="NCBI Taxonomy" id="53620"/>
    <lineage>
        <taxon>Eukaryota</taxon>
        <taxon>Metazoa</taxon>
        <taxon>Spiralia</taxon>
        <taxon>Lophotrochozoa</taxon>
        <taxon>Annelida</taxon>
        <taxon>Polychaeta</taxon>
        <taxon>Sedentaria</taxon>
        <taxon>Canalipalpata</taxon>
        <taxon>Terebellida</taxon>
        <taxon>Terebelliformia</taxon>
        <taxon>Alvinellidae</taxon>
        <taxon>Paralvinella</taxon>
    </lineage>
</organism>
<dbReference type="Pfam" id="PF13843">
    <property type="entry name" value="DDE_Tnp_1_7"/>
    <property type="match status" value="2"/>
</dbReference>
<feature type="domain" description="PiggyBac transposable element-derived protein" evidence="1">
    <location>
        <begin position="49"/>
        <end position="90"/>
    </location>
</feature>
<protein>
    <recommendedName>
        <fullName evidence="1">PiggyBac transposable element-derived protein domain-containing protein</fullName>
    </recommendedName>
</protein>
<keyword evidence="3" id="KW-1185">Reference proteome</keyword>
<dbReference type="PANTHER" id="PTHR46599">
    <property type="entry name" value="PIGGYBAC TRANSPOSABLE ELEMENT-DERIVED PROTEIN 4"/>
    <property type="match status" value="1"/>
</dbReference>
<dbReference type="InterPro" id="IPR029526">
    <property type="entry name" value="PGBD"/>
</dbReference>
<accession>A0AAD9JN59</accession>
<dbReference type="PANTHER" id="PTHR46599:SF3">
    <property type="entry name" value="PIGGYBAC TRANSPOSABLE ELEMENT-DERIVED PROTEIN 4"/>
    <property type="match status" value="1"/>
</dbReference>
<evidence type="ECO:0000313" key="3">
    <source>
        <dbReference type="Proteomes" id="UP001208570"/>
    </source>
</evidence>
<name>A0AAD9JN59_9ANNE</name>
<sequence length="242" mass="27456">MQAHKVTGRAQPGLPETTTPKNCLHLFLDDAMWELLVEVGHVLGKKHLLTDTPGFSSVMSRDRFGQIMRYLHVNDEALGNPDNDKLYKVRRRDANGKKDVPLSTRVVRQLVVSIENLNHHLYVDNFYTSPALFRWLKDRHIYACDTVRKGRLGFPKELYFGCGRHERGTADYLSCECLLAQSWFDSKGVYFLSTIHTANYSEETPAADRTVRHRSAAGAIDVATPPLLCDYNCYMGGVVPRL</sequence>
<dbReference type="Proteomes" id="UP001208570">
    <property type="component" value="Unassembled WGS sequence"/>
</dbReference>
<dbReference type="EMBL" id="JAODUP010000231">
    <property type="protein sequence ID" value="KAK2155792.1"/>
    <property type="molecule type" value="Genomic_DNA"/>
</dbReference>
<evidence type="ECO:0000313" key="2">
    <source>
        <dbReference type="EMBL" id="KAK2155792.1"/>
    </source>
</evidence>